<evidence type="ECO:0000313" key="1">
    <source>
        <dbReference type="EMBL" id="NMG75658.1"/>
    </source>
</evidence>
<gene>
    <name evidence="1" type="ORF">GPA25_12900</name>
</gene>
<protein>
    <submittedName>
        <fullName evidence="1">Uncharacterized protein</fullName>
    </submittedName>
</protein>
<evidence type="ECO:0000313" key="2">
    <source>
        <dbReference type="Proteomes" id="UP000648984"/>
    </source>
</evidence>
<accession>A0ABX1QCG6</accession>
<dbReference type="Proteomes" id="UP000648984">
    <property type="component" value="Unassembled WGS sequence"/>
</dbReference>
<reference evidence="1 2" key="1">
    <citation type="submission" date="2019-12" db="EMBL/GenBank/DDBJ databases">
        <title>Comparative genomics gives insights into the taxonomy of the Azoarcus-Aromatoleum group and reveals separate origins of nif in the plant-associated Azoarcus and non-plant-associated Aromatoleum sub-groups.</title>
        <authorList>
            <person name="Lafos M."/>
            <person name="Maluk M."/>
            <person name="Batista M."/>
            <person name="Junghare M."/>
            <person name="Carmona M."/>
            <person name="Faoro H."/>
            <person name="Cruz L.M."/>
            <person name="Battistoni F."/>
            <person name="De Souza E."/>
            <person name="Pedrosa F."/>
            <person name="Chen W.-M."/>
            <person name="Poole P.S."/>
            <person name="Dixon R.A."/>
            <person name="James E.K."/>
        </authorList>
    </citation>
    <scope>NUCLEOTIDE SEQUENCE [LARGE SCALE GENOMIC DNA]</scope>
    <source>
        <strain evidence="1 2">22Lin</strain>
    </source>
</reference>
<dbReference type="RefSeq" id="WP_169260812.1">
    <property type="nucleotide sequence ID" value="NZ_WTVQ01000020.1"/>
</dbReference>
<dbReference type="EMBL" id="WTVQ01000020">
    <property type="protein sequence ID" value="NMG75658.1"/>
    <property type="molecule type" value="Genomic_DNA"/>
</dbReference>
<sequence length="270" mass="28489">MSLLSRERYLAVITPTRVSLLRGRGRGAVDALGSVACAGDSAGWTAAADALQRLLTESGVHRGELEVVLSSHFARFRLVAWSDAIGSPDELEAYARIGFEEVYGPVAAGWALRVSPESAGRPRLAAAIEQALLDRLHGLAQSAGLNLVSVQPHLMAAYNRLLPRLRRDDFLFAVAEPGRCSVLLARAGRWVSVRSSAADDSEGAVAALLERECELHGLAGEAMPPVYVHAPGRPQGAWRPVHGAAPQALAIGAPAAATSDPWLDMALAVA</sequence>
<comment type="caution">
    <text evidence="1">The sequence shown here is derived from an EMBL/GenBank/DDBJ whole genome shotgun (WGS) entry which is preliminary data.</text>
</comment>
<organism evidence="1 2">
    <name type="scientific">Aromatoleum diolicum</name>
    <dbReference type="NCBI Taxonomy" id="75796"/>
    <lineage>
        <taxon>Bacteria</taxon>
        <taxon>Pseudomonadati</taxon>
        <taxon>Pseudomonadota</taxon>
        <taxon>Betaproteobacteria</taxon>
        <taxon>Rhodocyclales</taxon>
        <taxon>Rhodocyclaceae</taxon>
        <taxon>Aromatoleum</taxon>
    </lineage>
</organism>
<keyword evidence="2" id="KW-1185">Reference proteome</keyword>
<name>A0ABX1QCG6_9RHOO</name>
<proteinExistence type="predicted"/>